<evidence type="ECO:0000313" key="1">
    <source>
        <dbReference type="EMBL" id="OMJ28216.1"/>
    </source>
</evidence>
<dbReference type="Proteomes" id="UP000187429">
    <property type="component" value="Unassembled WGS sequence"/>
</dbReference>
<sequence length="86" mass="10076">MTKEIINRELADSAKVFEKTEGSKDRIILRRKPNDNGIAQQKKFLLHVLKLSNHKHESKHKSISLNGLWEYFAVICNFIQHVYQIS</sequence>
<name>A0A1R1YNA6_9FUNG</name>
<dbReference type="EMBL" id="LSSM01000677">
    <property type="protein sequence ID" value="OMJ28216.1"/>
    <property type="molecule type" value="Genomic_DNA"/>
</dbReference>
<proteinExistence type="predicted"/>
<protein>
    <submittedName>
        <fullName evidence="1">Uncharacterized protein</fullName>
    </submittedName>
</protein>
<dbReference type="AlphaFoldDB" id="A0A1R1YNA6"/>
<comment type="caution">
    <text evidence="1">The sequence shown here is derived from an EMBL/GenBank/DDBJ whole genome shotgun (WGS) entry which is preliminary data.</text>
</comment>
<gene>
    <name evidence="1" type="ORF">AYI69_g2314</name>
</gene>
<accession>A0A1R1YNA6</accession>
<evidence type="ECO:0000313" key="2">
    <source>
        <dbReference type="Proteomes" id="UP000187429"/>
    </source>
</evidence>
<reference evidence="2" key="1">
    <citation type="submission" date="2017-01" db="EMBL/GenBank/DDBJ databases">
        <authorList>
            <person name="Wang Y."/>
            <person name="White M."/>
            <person name="Kvist S."/>
            <person name="Moncalvo J.-M."/>
        </authorList>
    </citation>
    <scope>NUCLEOTIDE SEQUENCE [LARGE SCALE GENOMIC DNA]</scope>
    <source>
        <strain evidence="2">ID-206-W2</strain>
    </source>
</reference>
<organism evidence="1 2">
    <name type="scientific">Smittium culicis</name>
    <dbReference type="NCBI Taxonomy" id="133412"/>
    <lineage>
        <taxon>Eukaryota</taxon>
        <taxon>Fungi</taxon>
        <taxon>Fungi incertae sedis</taxon>
        <taxon>Zoopagomycota</taxon>
        <taxon>Kickxellomycotina</taxon>
        <taxon>Harpellomycetes</taxon>
        <taxon>Harpellales</taxon>
        <taxon>Legeriomycetaceae</taxon>
        <taxon>Smittium</taxon>
    </lineage>
</organism>
<keyword evidence="2" id="KW-1185">Reference proteome</keyword>